<keyword evidence="5" id="KW-0486">Methionine biosynthesis</keyword>
<dbReference type="GO" id="GO:0008782">
    <property type="term" value="F:adenosylhomocysteine nucleosidase activity"/>
    <property type="evidence" value="ECO:0007669"/>
    <property type="project" value="UniProtKB-EC"/>
</dbReference>
<dbReference type="GO" id="GO:0019284">
    <property type="term" value="P:L-methionine salvage from S-adenosylmethionine"/>
    <property type="evidence" value="ECO:0007669"/>
    <property type="project" value="TreeGrafter"/>
</dbReference>
<dbReference type="InterPro" id="IPR035994">
    <property type="entry name" value="Nucleoside_phosphorylase_sf"/>
</dbReference>
<dbReference type="InterPro" id="IPR000845">
    <property type="entry name" value="Nucleoside_phosphorylase_d"/>
</dbReference>
<keyword evidence="8" id="KW-1185">Reference proteome</keyword>
<evidence type="ECO:0000259" key="6">
    <source>
        <dbReference type="Pfam" id="PF01048"/>
    </source>
</evidence>
<dbReference type="PANTHER" id="PTHR46832">
    <property type="entry name" value="5'-METHYLTHIOADENOSINE/S-ADENOSYLHOMOCYSTEINE NUCLEOSIDASE"/>
    <property type="match status" value="1"/>
</dbReference>
<keyword evidence="4" id="KW-0378">Hydrolase</keyword>
<dbReference type="RefSeq" id="WP_112332636.1">
    <property type="nucleotide sequence ID" value="NZ_QLYR01000004.1"/>
</dbReference>
<dbReference type="NCBIfam" id="NF004079">
    <property type="entry name" value="PRK05584.1"/>
    <property type="match status" value="1"/>
</dbReference>
<dbReference type="Gene3D" id="3.40.50.1580">
    <property type="entry name" value="Nucleoside phosphorylase domain"/>
    <property type="match status" value="1"/>
</dbReference>
<comment type="pathway">
    <text evidence="1">Amino-acid biosynthesis; L-methionine biosynthesis via salvage pathway; S-methyl-5-thio-alpha-D-ribose 1-phosphate from S-methyl-5'-thioadenosine (hydrolase route): step 1/2.</text>
</comment>
<evidence type="ECO:0000256" key="2">
    <source>
        <dbReference type="ARBA" id="ARBA00011974"/>
    </source>
</evidence>
<dbReference type="PANTHER" id="PTHR46832:SF1">
    <property type="entry name" value="5'-METHYLTHIOADENOSINE_S-ADENOSYLHOMOCYSTEINE NUCLEOSIDASE"/>
    <property type="match status" value="1"/>
</dbReference>
<evidence type="ECO:0000256" key="1">
    <source>
        <dbReference type="ARBA" id="ARBA00004945"/>
    </source>
</evidence>
<dbReference type="EC" id="3.2.2.9" evidence="2"/>
<dbReference type="AlphaFoldDB" id="A0A328UDS5"/>
<dbReference type="NCBIfam" id="TIGR01704">
    <property type="entry name" value="MTA_SAH-Nsdase"/>
    <property type="match status" value="1"/>
</dbReference>
<dbReference type="Pfam" id="PF01048">
    <property type="entry name" value="PNP_UDP_1"/>
    <property type="match status" value="1"/>
</dbReference>
<dbReference type="GO" id="GO:0005829">
    <property type="term" value="C:cytosol"/>
    <property type="evidence" value="ECO:0007669"/>
    <property type="project" value="TreeGrafter"/>
</dbReference>
<dbReference type="UniPathway" id="UPA00904">
    <property type="reaction ID" value="UER00871"/>
</dbReference>
<gene>
    <name evidence="7" type="ORF">DPQ25_07930</name>
</gene>
<reference evidence="7 8" key="1">
    <citation type="submission" date="2018-06" db="EMBL/GenBank/DDBJ databases">
        <title>Noncontiguous genome sequence of Ruminococcaceae bacterium ASD2818.</title>
        <authorList>
            <person name="Chaplin A.V."/>
            <person name="Sokolova S.R."/>
            <person name="Kochetkova T.O."/>
            <person name="Goltsov A.Y."/>
            <person name="Trofimov D.Y."/>
            <person name="Efimov B.A."/>
        </authorList>
    </citation>
    <scope>NUCLEOTIDE SEQUENCE [LARGE SCALE GENOMIC DNA]</scope>
    <source>
        <strain evidence="7 8">ASD2818</strain>
    </source>
</reference>
<name>A0A328UDS5_9FIRM</name>
<dbReference type="GO" id="GO:0008930">
    <property type="term" value="F:methylthioadenosine nucleosidase activity"/>
    <property type="evidence" value="ECO:0007669"/>
    <property type="project" value="InterPro"/>
</dbReference>
<keyword evidence="3" id="KW-0028">Amino-acid biosynthesis</keyword>
<dbReference type="Proteomes" id="UP000249377">
    <property type="component" value="Unassembled WGS sequence"/>
</dbReference>
<dbReference type="EMBL" id="QLYR01000004">
    <property type="protein sequence ID" value="RAQ28713.1"/>
    <property type="molecule type" value="Genomic_DNA"/>
</dbReference>
<organism evidence="7 8">
    <name type="scientific">Hydrogeniiclostridium mannosilyticum</name>
    <dbReference type="NCBI Taxonomy" id="2764322"/>
    <lineage>
        <taxon>Bacteria</taxon>
        <taxon>Bacillati</taxon>
        <taxon>Bacillota</taxon>
        <taxon>Clostridia</taxon>
        <taxon>Eubacteriales</taxon>
        <taxon>Acutalibacteraceae</taxon>
        <taxon>Hydrogeniiclostridium</taxon>
    </lineage>
</organism>
<feature type="domain" description="Nucleoside phosphorylase" evidence="6">
    <location>
        <begin position="2"/>
        <end position="226"/>
    </location>
</feature>
<accession>A0A328UDS5</accession>
<dbReference type="InterPro" id="IPR010049">
    <property type="entry name" value="MTA_SAH_Nsdase"/>
</dbReference>
<evidence type="ECO:0000256" key="4">
    <source>
        <dbReference type="ARBA" id="ARBA00022801"/>
    </source>
</evidence>
<dbReference type="SUPFAM" id="SSF53167">
    <property type="entry name" value="Purine and uridine phosphorylases"/>
    <property type="match status" value="1"/>
</dbReference>
<comment type="caution">
    <text evidence="7">The sequence shown here is derived from an EMBL/GenBank/DDBJ whole genome shotgun (WGS) entry which is preliminary data.</text>
</comment>
<evidence type="ECO:0000313" key="7">
    <source>
        <dbReference type="EMBL" id="RAQ28713.1"/>
    </source>
</evidence>
<evidence type="ECO:0000256" key="5">
    <source>
        <dbReference type="ARBA" id="ARBA00023167"/>
    </source>
</evidence>
<evidence type="ECO:0000313" key="8">
    <source>
        <dbReference type="Proteomes" id="UP000249377"/>
    </source>
</evidence>
<dbReference type="GO" id="GO:0009164">
    <property type="term" value="P:nucleoside catabolic process"/>
    <property type="evidence" value="ECO:0007669"/>
    <property type="project" value="InterPro"/>
</dbReference>
<dbReference type="CDD" id="cd09008">
    <property type="entry name" value="MTAN"/>
    <property type="match status" value="1"/>
</dbReference>
<proteinExistence type="predicted"/>
<sequence length="229" mass="23472">MIGIIGAMPVEVDGLTAILNEKQGEAVSGIVFYQGKISGVSCVVACCGPGKVNAAVCTQAMLMRYPVSLVINTGVAGGIGPGVRIGDLVVAEGVVQHDFDTSPLDGVKGLLPVLNEVVVPTDQAASDTLLQCARRVYDGNVTRGIVATGDQFISGGEQAAKIRGDFGADACEMEGGSIGQVCALNKIPFAVIRAISDHGDDEASVDFPAFASQAAQKSIELLKTALPLL</sequence>
<evidence type="ECO:0000256" key="3">
    <source>
        <dbReference type="ARBA" id="ARBA00022605"/>
    </source>
</evidence>
<protein>
    <recommendedName>
        <fullName evidence="2">adenosylhomocysteine nucleosidase</fullName>
        <ecNumber evidence="2">3.2.2.9</ecNumber>
    </recommendedName>
</protein>
<dbReference type="GO" id="GO:0019509">
    <property type="term" value="P:L-methionine salvage from methylthioadenosine"/>
    <property type="evidence" value="ECO:0007669"/>
    <property type="project" value="UniProtKB-UniPathway"/>
</dbReference>